<dbReference type="Proteomes" id="UP001164081">
    <property type="component" value="Chromosome"/>
</dbReference>
<protein>
    <submittedName>
        <fullName evidence="1">Helix-turn-helix domain-containing protein</fullName>
    </submittedName>
</protein>
<organism evidence="1 2">
    <name type="scientific">Acinetobacter ursingii</name>
    <dbReference type="NCBI Taxonomy" id="108980"/>
    <lineage>
        <taxon>Bacteria</taxon>
        <taxon>Pseudomonadati</taxon>
        <taxon>Pseudomonadota</taxon>
        <taxon>Gammaproteobacteria</taxon>
        <taxon>Moraxellales</taxon>
        <taxon>Moraxellaceae</taxon>
        <taxon>Acinetobacter</taxon>
    </lineage>
</organism>
<proteinExistence type="predicted"/>
<dbReference type="AlphaFoldDB" id="A0AA46NR08"/>
<dbReference type="InterPro" id="IPR009061">
    <property type="entry name" value="DNA-bd_dom_put_sf"/>
</dbReference>
<sequence>MAKAKISEISFEQKLALRNAFSNATEHTEFEQETIAIYYGISLSLLQQWRCNGGGPKFKKIGRTILYQKSDVLIFFKQKYENTSQYQNKAS</sequence>
<dbReference type="SUPFAM" id="SSF46955">
    <property type="entry name" value="Putative DNA-binding domain"/>
    <property type="match status" value="1"/>
</dbReference>
<name>A0AA46NR08_9GAMM</name>
<evidence type="ECO:0000313" key="1">
    <source>
        <dbReference type="EMBL" id="UYF76015.1"/>
    </source>
</evidence>
<evidence type="ECO:0000313" key="2">
    <source>
        <dbReference type="Proteomes" id="UP001164081"/>
    </source>
</evidence>
<accession>A0AA46NR08</accession>
<dbReference type="RefSeq" id="WP_005002334.1">
    <property type="nucleotide sequence ID" value="NZ_AP018824.1"/>
</dbReference>
<dbReference type="EMBL" id="CP089044">
    <property type="protein sequence ID" value="UYF76015.1"/>
    <property type="molecule type" value="Genomic_DNA"/>
</dbReference>
<reference evidence="1" key="1">
    <citation type="journal article" date="2022" name="J Glob Antimicrob Resist">
        <title>Comparative analysis of IMP-4- and OXA-58-containing plasmids of three carbapenemase-producing Acinetobacter ursingii strains in the Netherlands.</title>
        <authorList>
            <person name="Hendrickx A.P.A."/>
            <person name="Schade R.P."/>
            <person name="Landman F."/>
            <person name="Bosch T."/>
            <person name="Schouls L.M."/>
            <person name="van Dijk K."/>
        </authorList>
    </citation>
    <scope>NUCLEOTIDE SEQUENCE</scope>
    <source>
        <strain evidence="1">RIVM_C010761</strain>
    </source>
</reference>
<gene>
    <name evidence="1" type="ORF">LSO58_03655</name>
</gene>